<dbReference type="Pfam" id="PF23359">
    <property type="entry name" value="Lsr2_DNA-bd"/>
    <property type="match status" value="1"/>
</dbReference>
<feature type="domain" description="Lsr2 dimerization" evidence="2">
    <location>
        <begin position="1"/>
        <end position="58"/>
    </location>
</feature>
<dbReference type="Gene3D" id="3.30.60.230">
    <property type="entry name" value="Lsr2, dimerization domain"/>
    <property type="match status" value="1"/>
</dbReference>
<dbReference type="EMBL" id="MLJW01000181">
    <property type="protein sequence ID" value="OIQ94685.1"/>
    <property type="molecule type" value="Genomic_DNA"/>
</dbReference>
<keyword evidence="1" id="KW-0238">DNA-binding</keyword>
<dbReference type="InterPro" id="IPR042261">
    <property type="entry name" value="Lsr2-like_dimerization"/>
</dbReference>
<evidence type="ECO:0000313" key="4">
    <source>
        <dbReference type="EMBL" id="OIQ94685.1"/>
    </source>
</evidence>
<organism evidence="4">
    <name type="scientific">mine drainage metagenome</name>
    <dbReference type="NCBI Taxonomy" id="410659"/>
    <lineage>
        <taxon>unclassified sequences</taxon>
        <taxon>metagenomes</taxon>
        <taxon>ecological metagenomes</taxon>
    </lineage>
</organism>
<comment type="caution">
    <text evidence="4">The sequence shown here is derived from an EMBL/GenBank/DDBJ whole genome shotgun (WGS) entry which is preliminary data.</text>
</comment>
<dbReference type="AlphaFoldDB" id="A0A1J5S2X8"/>
<proteinExistence type="predicted"/>
<dbReference type="InterPro" id="IPR055370">
    <property type="entry name" value="Lsr2_DNA-bd"/>
</dbReference>
<evidence type="ECO:0000259" key="2">
    <source>
        <dbReference type="Pfam" id="PF11774"/>
    </source>
</evidence>
<protein>
    <submittedName>
        <fullName evidence="4">Nucleoid-associated protein Lsr2</fullName>
    </submittedName>
</protein>
<evidence type="ECO:0000259" key="3">
    <source>
        <dbReference type="Pfam" id="PF23359"/>
    </source>
</evidence>
<dbReference type="Pfam" id="PF11774">
    <property type="entry name" value="Lsr2"/>
    <property type="match status" value="1"/>
</dbReference>
<evidence type="ECO:0000256" key="1">
    <source>
        <dbReference type="ARBA" id="ARBA00023125"/>
    </source>
</evidence>
<dbReference type="InterPro" id="IPR024412">
    <property type="entry name" value="Lsr2_dim_dom"/>
</dbReference>
<accession>A0A1J5S2X8</accession>
<gene>
    <name evidence="4" type="primary">lsr2</name>
    <name evidence="4" type="ORF">GALL_233430</name>
</gene>
<name>A0A1J5S2X8_9ZZZZ</name>
<dbReference type="InterPro" id="IPR036625">
    <property type="entry name" value="E3-bd_dom_sf"/>
</dbReference>
<dbReference type="GO" id="GO:0016746">
    <property type="term" value="F:acyltransferase activity"/>
    <property type="evidence" value="ECO:0007669"/>
    <property type="project" value="InterPro"/>
</dbReference>
<feature type="domain" description="Lsr2 DNA-binding" evidence="3">
    <location>
        <begin position="80"/>
        <end position="111"/>
    </location>
</feature>
<sequence length="112" mass="11976">MAQRVQVLLVDDTDGSTADETVTFSLDGISYEIDLTSGHAAELRDALASWVGHARKVGGRTVSRTANRGRRTSGPANGEATVIREWARSNGHEVSERGRISAEVRAAYAAAH</sequence>
<reference evidence="4" key="1">
    <citation type="submission" date="2016-10" db="EMBL/GenBank/DDBJ databases">
        <title>Sequence of Gallionella enrichment culture.</title>
        <authorList>
            <person name="Poehlein A."/>
            <person name="Muehling M."/>
            <person name="Daniel R."/>
        </authorList>
    </citation>
    <scope>NUCLEOTIDE SEQUENCE</scope>
</reference>
<dbReference type="Gene3D" id="4.10.320.10">
    <property type="entry name" value="E3-binding domain"/>
    <property type="match status" value="1"/>
</dbReference>
<dbReference type="GO" id="GO:0003677">
    <property type="term" value="F:DNA binding"/>
    <property type="evidence" value="ECO:0007669"/>
    <property type="project" value="UniProtKB-KW"/>
</dbReference>